<protein>
    <submittedName>
        <fullName evidence="2">Uncharacterized protein</fullName>
    </submittedName>
</protein>
<keyword evidence="1" id="KW-1133">Transmembrane helix</keyword>
<dbReference type="RefSeq" id="WP_199261857.1">
    <property type="nucleotide sequence ID" value="NZ_CP054140.1"/>
</dbReference>
<keyword evidence="1" id="KW-0472">Membrane</keyword>
<feature type="transmembrane region" description="Helical" evidence="1">
    <location>
        <begin position="120"/>
        <end position="144"/>
    </location>
</feature>
<keyword evidence="3" id="KW-1185">Reference proteome</keyword>
<evidence type="ECO:0000313" key="2">
    <source>
        <dbReference type="EMBL" id="QQG66071.1"/>
    </source>
</evidence>
<sequence>MADDMEERKTIYGNTRQDLLTRNLSNSEKYDNAILTLSTGILAISLAFIKDIVPLNKVSYIYLLITSWISFGLAIVSTLVSFRLSQLAINRQLKYAEKYYLDKEDEYLKKENRLAKYTEYLNYTSGIFFVAGIVTTILFVSINISG</sequence>
<evidence type="ECO:0000313" key="3">
    <source>
        <dbReference type="Proteomes" id="UP000596092"/>
    </source>
</evidence>
<gene>
    <name evidence="2" type="ORF">HP555_09420</name>
</gene>
<dbReference type="KEGG" id="dog:HP555_09420"/>
<dbReference type="EMBL" id="CP054140">
    <property type="protein sequence ID" value="QQG66071.1"/>
    <property type="molecule type" value="Genomic_DNA"/>
</dbReference>
<reference evidence="2 3" key="1">
    <citation type="submission" date="2020-05" db="EMBL/GenBank/DDBJ databases">
        <title>Complete genome of Desulfobulbus oligotrophicus.</title>
        <authorList>
            <person name="Podar M."/>
        </authorList>
    </citation>
    <scope>NUCLEOTIDE SEQUENCE [LARGE SCALE GENOMIC DNA]</scope>
    <source>
        <strain evidence="2 3">Prop6</strain>
    </source>
</reference>
<dbReference type="AlphaFoldDB" id="A0A7T5VE06"/>
<accession>A0A7T5VE06</accession>
<name>A0A7T5VE06_9BACT</name>
<dbReference type="Proteomes" id="UP000596092">
    <property type="component" value="Chromosome"/>
</dbReference>
<proteinExistence type="predicted"/>
<organism evidence="2 3">
    <name type="scientific">Desulfobulbus oligotrophicus</name>
    <dbReference type="NCBI Taxonomy" id="1909699"/>
    <lineage>
        <taxon>Bacteria</taxon>
        <taxon>Pseudomonadati</taxon>
        <taxon>Thermodesulfobacteriota</taxon>
        <taxon>Desulfobulbia</taxon>
        <taxon>Desulfobulbales</taxon>
        <taxon>Desulfobulbaceae</taxon>
        <taxon>Desulfobulbus</taxon>
    </lineage>
</organism>
<feature type="transmembrane region" description="Helical" evidence="1">
    <location>
        <begin position="32"/>
        <end position="49"/>
    </location>
</feature>
<feature type="transmembrane region" description="Helical" evidence="1">
    <location>
        <begin position="61"/>
        <end position="84"/>
    </location>
</feature>
<keyword evidence="1" id="KW-0812">Transmembrane</keyword>
<evidence type="ECO:0000256" key="1">
    <source>
        <dbReference type="SAM" id="Phobius"/>
    </source>
</evidence>